<dbReference type="Proteomes" id="UP001172155">
    <property type="component" value="Unassembled WGS sequence"/>
</dbReference>
<gene>
    <name evidence="2" type="ORF">B0T18DRAFT_38108</name>
</gene>
<organism evidence="2 3">
    <name type="scientific">Schizothecium vesticola</name>
    <dbReference type="NCBI Taxonomy" id="314040"/>
    <lineage>
        <taxon>Eukaryota</taxon>
        <taxon>Fungi</taxon>
        <taxon>Dikarya</taxon>
        <taxon>Ascomycota</taxon>
        <taxon>Pezizomycotina</taxon>
        <taxon>Sordariomycetes</taxon>
        <taxon>Sordariomycetidae</taxon>
        <taxon>Sordariales</taxon>
        <taxon>Schizotheciaceae</taxon>
        <taxon>Schizothecium</taxon>
    </lineage>
</organism>
<accession>A0AA40KD48</accession>
<reference evidence="2" key="1">
    <citation type="submission" date="2023-06" db="EMBL/GenBank/DDBJ databases">
        <title>Genome-scale phylogeny and comparative genomics of the fungal order Sordariales.</title>
        <authorList>
            <consortium name="Lawrence Berkeley National Laboratory"/>
            <person name="Hensen N."/>
            <person name="Bonometti L."/>
            <person name="Westerberg I."/>
            <person name="Brannstrom I.O."/>
            <person name="Guillou S."/>
            <person name="Cros-Aarteil S."/>
            <person name="Calhoun S."/>
            <person name="Haridas S."/>
            <person name="Kuo A."/>
            <person name="Mondo S."/>
            <person name="Pangilinan J."/>
            <person name="Riley R."/>
            <person name="LaButti K."/>
            <person name="Andreopoulos B."/>
            <person name="Lipzen A."/>
            <person name="Chen C."/>
            <person name="Yanf M."/>
            <person name="Daum C."/>
            <person name="Ng V."/>
            <person name="Clum A."/>
            <person name="Steindorff A."/>
            <person name="Ohm R."/>
            <person name="Martin F."/>
            <person name="Silar P."/>
            <person name="Natvig D."/>
            <person name="Lalanne C."/>
            <person name="Gautier V."/>
            <person name="Ament-velasquez S.L."/>
            <person name="Kruys A."/>
            <person name="Hutchinson M.I."/>
            <person name="Powell A.J."/>
            <person name="Barry K."/>
            <person name="Miller A.N."/>
            <person name="Grigoriev I.V."/>
            <person name="Debuchy R."/>
            <person name="Gladieux P."/>
            <person name="Thoren M.H."/>
            <person name="Johannesson H."/>
        </authorList>
    </citation>
    <scope>NUCLEOTIDE SEQUENCE</scope>
    <source>
        <strain evidence="2">SMH3187-1</strain>
    </source>
</reference>
<sequence length="119" mass="12434">MSSSALASKDVNASVAVAAAVQDPKVALMDVKSMEYHRQVLQSKIDNQSEAKQYISPSDNIQSPCTAKLSAFRNKQVGKAKPKSLFARASHKKIEGAATGGDGLFASAPGAKGVDENAN</sequence>
<keyword evidence="3" id="KW-1185">Reference proteome</keyword>
<evidence type="ECO:0000313" key="3">
    <source>
        <dbReference type="Proteomes" id="UP001172155"/>
    </source>
</evidence>
<dbReference type="Pfam" id="PF05032">
    <property type="entry name" value="Spo12"/>
    <property type="match status" value="1"/>
</dbReference>
<evidence type="ECO:0000313" key="2">
    <source>
        <dbReference type="EMBL" id="KAK0754501.1"/>
    </source>
</evidence>
<dbReference type="AlphaFoldDB" id="A0AA40KD48"/>
<evidence type="ECO:0008006" key="4">
    <source>
        <dbReference type="Google" id="ProtNLM"/>
    </source>
</evidence>
<name>A0AA40KD48_9PEZI</name>
<protein>
    <recommendedName>
        <fullName evidence="4">Spo12-like protein</fullName>
    </recommendedName>
</protein>
<comment type="caution">
    <text evidence="2">The sequence shown here is derived from an EMBL/GenBank/DDBJ whole genome shotgun (WGS) entry which is preliminary data.</text>
</comment>
<dbReference type="EMBL" id="JAUKUD010000001">
    <property type="protein sequence ID" value="KAK0754501.1"/>
    <property type="molecule type" value="Genomic_DNA"/>
</dbReference>
<dbReference type="InterPro" id="IPR007727">
    <property type="entry name" value="Spo12"/>
</dbReference>
<feature type="region of interest" description="Disordered" evidence="1">
    <location>
        <begin position="97"/>
        <end position="119"/>
    </location>
</feature>
<proteinExistence type="predicted"/>
<evidence type="ECO:0000256" key="1">
    <source>
        <dbReference type="SAM" id="MobiDB-lite"/>
    </source>
</evidence>